<gene>
    <name evidence="1" type="ORF">FA95DRAFT_1494544</name>
</gene>
<dbReference type="Proteomes" id="UP000814033">
    <property type="component" value="Unassembled WGS sequence"/>
</dbReference>
<organism evidence="1 2">
    <name type="scientific">Auriscalpium vulgare</name>
    <dbReference type="NCBI Taxonomy" id="40419"/>
    <lineage>
        <taxon>Eukaryota</taxon>
        <taxon>Fungi</taxon>
        <taxon>Dikarya</taxon>
        <taxon>Basidiomycota</taxon>
        <taxon>Agaricomycotina</taxon>
        <taxon>Agaricomycetes</taxon>
        <taxon>Russulales</taxon>
        <taxon>Auriscalpiaceae</taxon>
        <taxon>Auriscalpium</taxon>
    </lineage>
</organism>
<protein>
    <submittedName>
        <fullName evidence="1">Uncharacterized protein</fullName>
    </submittedName>
</protein>
<keyword evidence="2" id="KW-1185">Reference proteome</keyword>
<proteinExistence type="predicted"/>
<accession>A0ACB8RQI8</accession>
<evidence type="ECO:0000313" key="1">
    <source>
        <dbReference type="EMBL" id="KAI0046057.1"/>
    </source>
</evidence>
<evidence type="ECO:0000313" key="2">
    <source>
        <dbReference type="Proteomes" id="UP000814033"/>
    </source>
</evidence>
<reference evidence="1" key="1">
    <citation type="submission" date="2021-02" db="EMBL/GenBank/DDBJ databases">
        <authorList>
            <consortium name="DOE Joint Genome Institute"/>
            <person name="Ahrendt S."/>
            <person name="Looney B.P."/>
            <person name="Miyauchi S."/>
            <person name="Morin E."/>
            <person name="Drula E."/>
            <person name="Courty P.E."/>
            <person name="Chicoki N."/>
            <person name="Fauchery L."/>
            <person name="Kohler A."/>
            <person name="Kuo A."/>
            <person name="Labutti K."/>
            <person name="Pangilinan J."/>
            <person name="Lipzen A."/>
            <person name="Riley R."/>
            <person name="Andreopoulos W."/>
            <person name="He G."/>
            <person name="Johnson J."/>
            <person name="Barry K.W."/>
            <person name="Grigoriev I.V."/>
            <person name="Nagy L."/>
            <person name="Hibbett D."/>
            <person name="Henrissat B."/>
            <person name="Matheny P.B."/>
            <person name="Labbe J."/>
            <person name="Martin F."/>
        </authorList>
    </citation>
    <scope>NUCLEOTIDE SEQUENCE</scope>
    <source>
        <strain evidence="1">FP105234-sp</strain>
    </source>
</reference>
<reference evidence="1" key="2">
    <citation type="journal article" date="2022" name="New Phytol.">
        <title>Evolutionary transition to the ectomycorrhizal habit in the genomes of a hyperdiverse lineage of mushroom-forming fungi.</title>
        <authorList>
            <person name="Looney B."/>
            <person name="Miyauchi S."/>
            <person name="Morin E."/>
            <person name="Drula E."/>
            <person name="Courty P.E."/>
            <person name="Kohler A."/>
            <person name="Kuo A."/>
            <person name="LaButti K."/>
            <person name="Pangilinan J."/>
            <person name="Lipzen A."/>
            <person name="Riley R."/>
            <person name="Andreopoulos W."/>
            <person name="He G."/>
            <person name="Johnson J."/>
            <person name="Nolan M."/>
            <person name="Tritt A."/>
            <person name="Barry K.W."/>
            <person name="Grigoriev I.V."/>
            <person name="Nagy L.G."/>
            <person name="Hibbett D."/>
            <person name="Henrissat B."/>
            <person name="Matheny P.B."/>
            <person name="Labbe J."/>
            <person name="Martin F.M."/>
        </authorList>
    </citation>
    <scope>NUCLEOTIDE SEQUENCE</scope>
    <source>
        <strain evidence="1">FP105234-sp</strain>
    </source>
</reference>
<comment type="caution">
    <text evidence="1">The sequence shown here is derived from an EMBL/GenBank/DDBJ whole genome shotgun (WGS) entry which is preliminary data.</text>
</comment>
<name>A0ACB8RQI8_9AGAM</name>
<dbReference type="EMBL" id="MU275935">
    <property type="protein sequence ID" value="KAI0046057.1"/>
    <property type="molecule type" value="Genomic_DNA"/>
</dbReference>
<sequence>MSLAPRPPKPPGDPNNEILGSLLLRTSTPAPDEKVLVYLEKMRESYAHSTDAGDDPGTTLKSPRSRGSNLPKSQLSGSSWRRDANGGYRQDGEEDEDAASDVQENAQSTLGSLVQRNGHREPGPEDEPGPHYESYGSSWGNFGPLPPDSAFGESTPGKAAGIPLPNSAGPPSTKVRSSRAGSRASASQQPQSAISRTRATEKEAVTAFEDVASLGSSTTHVNGNARAVPTRSYASPTPSGRTRGSEKPSTVYPPLPPSPFDQGSSSQLRPASAQRSHSRAPSLSPSDSPSQMKAYRKAAKSIGKEPSLAPVPQSANASEVEGDSRNARSQRNGDARSQGPSVMSNGNSRQQRPFSPYRNAPTDQDLLHAAIHGQMDSQRQMNVSPTKTRSQRDLEPGTPQSSHLQSDLNPDEEEMVQEILSRVGKTPRTSYAATSVLEPTQFSHYHDMDLCILLHQLDDPMQHEVVKKAVRKAVKARIKQLGMKYDNETIKQYRKSFHDHDPSVHLQADYQPNVPEEPPEWAKEFLQRVNLIQQRVEALGPKIDGLKTSQAGSSLDDRRYYTRQQAPPSELYTQTPQTQTVNIQTHPTGTVGDESMYQPPDADMRIVESTHGQTLPGSMHHHDGSAHGMTDEEYEDEEGTETGHRPYRPTSTQGDTHTRGISEYTGNRDSPGQQYLEEELYKLRVRPGGSQSGVSHKTWELAKDDGDGDGEYDDNPDAREAVTESGMPEIPDSNAGGYADRRATSPPLPPLPSDDDHRDVAISSGQVWQQQQQQPSEYSEPPQPPAWQRIHQRLLNWAIVWPLTELDTALNSTTRGNQVDEVALSIWSTQTYKRYVRSKMTDSPPGRVDRLFVPPNMADAISNAVFNGRHGDASGMLRELWHPFGLEGMPRLLIVLAKHRSDANHWVVHRFSLPDGTLTTYDSYPERCLPDGRPLGWWFAIRIAWPNAIYPSPDHLMQKMVRLHRPMQLGIDNSVAAAGIWRNLLMGSRAERSLDLERLRDLINTEVKNLRQRKLMGKLSIGAPRPNWEDMH</sequence>